<accession>A0A2P2QH13</accession>
<evidence type="ECO:0000313" key="1">
    <source>
        <dbReference type="EMBL" id="MBX66185.1"/>
    </source>
</evidence>
<reference evidence="1" key="1">
    <citation type="submission" date="2018-02" db="EMBL/GenBank/DDBJ databases">
        <title>Rhizophora mucronata_Transcriptome.</title>
        <authorList>
            <person name="Meera S.P."/>
            <person name="Sreeshan A."/>
            <person name="Augustine A."/>
        </authorList>
    </citation>
    <scope>NUCLEOTIDE SEQUENCE</scope>
    <source>
        <tissue evidence="1">Leaf</tissue>
    </source>
</reference>
<protein>
    <submittedName>
        <fullName evidence="1">Uncharacterized protein</fullName>
    </submittedName>
</protein>
<proteinExistence type="predicted"/>
<dbReference type="AlphaFoldDB" id="A0A2P2QH13"/>
<organism evidence="1">
    <name type="scientific">Rhizophora mucronata</name>
    <name type="common">Asiatic mangrove</name>
    <dbReference type="NCBI Taxonomy" id="61149"/>
    <lineage>
        <taxon>Eukaryota</taxon>
        <taxon>Viridiplantae</taxon>
        <taxon>Streptophyta</taxon>
        <taxon>Embryophyta</taxon>
        <taxon>Tracheophyta</taxon>
        <taxon>Spermatophyta</taxon>
        <taxon>Magnoliopsida</taxon>
        <taxon>eudicotyledons</taxon>
        <taxon>Gunneridae</taxon>
        <taxon>Pentapetalae</taxon>
        <taxon>rosids</taxon>
        <taxon>fabids</taxon>
        <taxon>Malpighiales</taxon>
        <taxon>Rhizophoraceae</taxon>
        <taxon>Rhizophora</taxon>
    </lineage>
</organism>
<sequence>MGKLAVKLVSPKKISLSCLHYQ</sequence>
<dbReference type="EMBL" id="GGEC01085701">
    <property type="protein sequence ID" value="MBX66185.1"/>
    <property type="molecule type" value="Transcribed_RNA"/>
</dbReference>
<name>A0A2P2QH13_RHIMU</name>